<dbReference type="Gene3D" id="2.60.40.420">
    <property type="entry name" value="Cupredoxins - blue copper proteins"/>
    <property type="match status" value="2"/>
</dbReference>
<feature type="domain" description="DUF4396" evidence="8">
    <location>
        <begin position="77"/>
        <end position="214"/>
    </location>
</feature>
<feature type="transmembrane region" description="Helical" evidence="5">
    <location>
        <begin position="38"/>
        <end position="60"/>
    </location>
</feature>
<dbReference type="InterPro" id="IPR011707">
    <property type="entry name" value="Cu-oxidase-like_N"/>
</dbReference>
<feature type="transmembrane region" description="Helical" evidence="5">
    <location>
        <begin position="7"/>
        <end position="26"/>
    </location>
</feature>
<feature type="region of interest" description="Disordered" evidence="4">
    <location>
        <begin position="256"/>
        <end position="282"/>
    </location>
</feature>
<dbReference type="Pfam" id="PF14342">
    <property type="entry name" value="DUF4396"/>
    <property type="match status" value="1"/>
</dbReference>
<reference evidence="9" key="1">
    <citation type="submission" date="2024-10" db="EMBL/GenBank/DDBJ databases">
        <authorList>
            <person name="Lesea H.P."/>
            <person name="Kuehl J.V."/>
            <person name="Chandonia J.-M."/>
        </authorList>
    </citation>
    <scope>NUCLEOTIDE SEQUENCE</scope>
    <source>
        <strain evidence="9">FW102-FHT14D07</strain>
    </source>
</reference>
<dbReference type="Pfam" id="PF07732">
    <property type="entry name" value="Cu-oxidase_3"/>
    <property type="match status" value="1"/>
</dbReference>
<dbReference type="SUPFAM" id="SSF49503">
    <property type="entry name" value="Cupredoxins"/>
    <property type="match status" value="2"/>
</dbReference>
<dbReference type="AlphaFoldDB" id="A0AB74UYA7"/>
<evidence type="ECO:0000256" key="1">
    <source>
        <dbReference type="ARBA" id="ARBA00022723"/>
    </source>
</evidence>
<dbReference type="GO" id="GO:0005507">
    <property type="term" value="F:copper ion binding"/>
    <property type="evidence" value="ECO:0007669"/>
    <property type="project" value="InterPro"/>
</dbReference>
<evidence type="ECO:0000256" key="2">
    <source>
        <dbReference type="ARBA" id="ARBA00023002"/>
    </source>
</evidence>
<accession>A0AB74UYA7</accession>
<keyword evidence="5" id="KW-0472">Membrane</keyword>
<evidence type="ECO:0000313" key="9">
    <source>
        <dbReference type="EMBL" id="XIA20267.1"/>
    </source>
</evidence>
<feature type="transmembrane region" description="Helical" evidence="5">
    <location>
        <begin position="153"/>
        <end position="173"/>
    </location>
</feature>
<evidence type="ECO:0000259" key="8">
    <source>
        <dbReference type="Pfam" id="PF14342"/>
    </source>
</evidence>
<keyword evidence="5" id="KW-1133">Transmembrane helix</keyword>
<dbReference type="InterPro" id="IPR011706">
    <property type="entry name" value="Cu-oxidase_C"/>
</dbReference>
<dbReference type="PANTHER" id="PTHR11709:SF394">
    <property type="entry name" value="FI03373P-RELATED"/>
    <property type="match status" value="1"/>
</dbReference>
<protein>
    <submittedName>
        <fullName evidence="9">DUF4396 domain-containing protein</fullName>
    </submittedName>
</protein>
<dbReference type="GeneID" id="72426765"/>
<keyword evidence="5" id="KW-0812">Transmembrane</keyword>
<evidence type="ECO:0000256" key="3">
    <source>
        <dbReference type="ARBA" id="ARBA00023008"/>
    </source>
</evidence>
<evidence type="ECO:0000259" key="6">
    <source>
        <dbReference type="Pfam" id="PF07731"/>
    </source>
</evidence>
<dbReference type="InterPro" id="IPR025509">
    <property type="entry name" value="DUF4396"/>
</dbReference>
<evidence type="ECO:0000256" key="4">
    <source>
        <dbReference type="SAM" id="MobiDB-lite"/>
    </source>
</evidence>
<dbReference type="Pfam" id="PF07731">
    <property type="entry name" value="Cu-oxidase_2"/>
    <property type="match status" value="1"/>
</dbReference>
<feature type="transmembrane region" description="Helical" evidence="5">
    <location>
        <begin position="113"/>
        <end position="132"/>
    </location>
</feature>
<feature type="transmembrane region" description="Helical" evidence="5">
    <location>
        <begin position="288"/>
        <end position="309"/>
    </location>
</feature>
<feature type="domain" description="Plastocyanin-like" evidence="7">
    <location>
        <begin position="382"/>
        <end position="493"/>
    </location>
</feature>
<name>A0AB74UYA7_9GAMM</name>
<dbReference type="InterPro" id="IPR008972">
    <property type="entry name" value="Cupredoxin"/>
</dbReference>
<dbReference type="PANTHER" id="PTHR11709">
    <property type="entry name" value="MULTI-COPPER OXIDASE"/>
    <property type="match status" value="1"/>
</dbReference>
<feature type="region of interest" description="Disordered" evidence="4">
    <location>
        <begin position="219"/>
        <end position="244"/>
    </location>
</feature>
<dbReference type="GO" id="GO:0016491">
    <property type="term" value="F:oxidoreductase activity"/>
    <property type="evidence" value="ECO:0007669"/>
    <property type="project" value="UniProtKB-KW"/>
</dbReference>
<keyword evidence="2" id="KW-0560">Oxidoreductase</keyword>
<feature type="domain" description="Plastocyanin-like" evidence="6">
    <location>
        <begin position="549"/>
        <end position="652"/>
    </location>
</feature>
<dbReference type="InterPro" id="IPR045087">
    <property type="entry name" value="Cu-oxidase_fam"/>
</dbReference>
<gene>
    <name evidence="9" type="ORF">ACFYG5_09140</name>
</gene>
<dbReference type="EMBL" id="CP170721">
    <property type="protein sequence ID" value="XIA20267.1"/>
    <property type="molecule type" value="Genomic_DNA"/>
</dbReference>
<dbReference type="CDD" id="cd04202">
    <property type="entry name" value="CuRO_D2_2dMcoN_like"/>
    <property type="match status" value="1"/>
</dbReference>
<feature type="compositionally biased region" description="Basic and acidic residues" evidence="4">
    <location>
        <begin position="220"/>
        <end position="232"/>
    </location>
</feature>
<dbReference type="CDD" id="cd13860">
    <property type="entry name" value="CuRO_1_2dMco_1"/>
    <property type="match status" value="1"/>
</dbReference>
<proteinExistence type="predicted"/>
<organism evidence="9">
    <name type="scientific">Rhodanobacter sp. FW102-FHT14D07</name>
    <dbReference type="NCBI Taxonomy" id="3351462"/>
    <lineage>
        <taxon>Bacteria</taxon>
        <taxon>Pseudomonadati</taxon>
        <taxon>Pseudomonadota</taxon>
        <taxon>Gammaproteobacteria</taxon>
        <taxon>Lysobacterales</taxon>
        <taxon>Rhodanobacteraceae</taxon>
        <taxon>Rhodanobacter</taxon>
    </lineage>
</organism>
<keyword evidence="1" id="KW-0479">Metal-binding</keyword>
<feature type="compositionally biased region" description="Basic and acidic residues" evidence="4">
    <location>
        <begin position="259"/>
        <end position="268"/>
    </location>
</feature>
<evidence type="ECO:0000256" key="5">
    <source>
        <dbReference type="SAM" id="Phobius"/>
    </source>
</evidence>
<feature type="transmembrane region" description="Helical" evidence="5">
    <location>
        <begin position="185"/>
        <end position="208"/>
    </location>
</feature>
<dbReference type="RefSeq" id="WP_015447599.1">
    <property type="nucleotide sequence ID" value="NZ_CP170721.1"/>
</dbReference>
<sequence>MLLQPIDIFVYAWLAIAVLSAIYVAWDQFRGNPEPTVMKWGFVLITLYMGPIGLLLYVMADKEPTPGTHEAFVQPLWKQGAGSAVHCVAGDATGIILAAVVVSLIGLPMWADLIVEYAAGFLFGLLIFQSLFMRKMMGGSYLENVRKSFMPEFISMNAMMAGMAPVMVLLMMGRDMRAMWPGEPLFWFVMSLGVTAGYAVTYPVNVWLVSRGMKHGLMTVRDDAPPQHDERPQASTSASHDHGAMASMPADHVMSAVTGKDDGKHGMHDASSGHGMHGGGKTPTRAQLIAVTAFTSLMLIAGMTLPSAFVNMRLSAHEVGKLIMPPGMITTQETPAATMRDMAGIDPRTSVYTAPVAAQGDQLLQPQIVEGVKVFHFNLEVIQWSILADRPVNAYAVNRQVPGPRIELEQGDHVRFVVTNHLPESTTLHWHGLIVPNAMDGPAMVTQKPIAPGATFTYDYVVPQVGTYFYHSHDHPDRQQSLGLYGALIVRPTHNLENLKRLAALHLPPEEVTAAADPAKEVKADHEYTLLLQEWLARDGITYPAMNMEGGLPNYFTINGKAYPSTDTVKMRVGETIKIRFIGSNTNFVHPMHIHGGPFTVVARDGVDLPKDAQFQADTVNVGPGQRYDVIWTARKPGRWLVHCHIPHHTTNNNQEQQGGGGLMMVLDVLDANGHSLPMPPQ</sequence>
<keyword evidence="3" id="KW-0186">Copper</keyword>
<feature type="transmembrane region" description="Helical" evidence="5">
    <location>
        <begin position="81"/>
        <end position="107"/>
    </location>
</feature>
<evidence type="ECO:0000259" key="7">
    <source>
        <dbReference type="Pfam" id="PF07732"/>
    </source>
</evidence>